<dbReference type="KEGG" id="slau:SLA_2553"/>
<gene>
    <name evidence="1" type="ORF">SLA_2553</name>
</gene>
<dbReference type="InterPro" id="IPR046074">
    <property type="entry name" value="DUF6092"/>
</dbReference>
<dbReference type="RefSeq" id="WP_359881874.1">
    <property type="nucleotide sequence ID" value="NZ_JBEYHT010000049.1"/>
</dbReference>
<dbReference type="Pfam" id="PF19585">
    <property type="entry name" value="DUF6092"/>
    <property type="match status" value="1"/>
</dbReference>
<sequence>MISGETPPRPVDEELILLAAYLLSCGRGLLDEPQVYGTFRCIDAARRVLVLLKDRGLDNSELLALHSQLEDFMCGPMIQRDVTGFLDEVCLRLTLQLRDSDLIPQEPPSVVPV</sequence>
<accession>A0A160NXE2</accession>
<reference evidence="1 2" key="1">
    <citation type="journal article" date="2016" name="Genome Announc.">
        <title>Complete Genome Sequence of Thiostrepton-Producing Streptomyces laurentii ATCC 31255.</title>
        <authorList>
            <person name="Doi K."/>
            <person name="Fujino Y."/>
            <person name="Nagayoshi Y."/>
            <person name="Ohshima T."/>
            <person name="Ogata S."/>
        </authorList>
    </citation>
    <scope>NUCLEOTIDE SEQUENCE [LARGE SCALE GENOMIC DNA]</scope>
    <source>
        <strain evidence="1 2">ATCC 31255</strain>
    </source>
</reference>
<protein>
    <submittedName>
        <fullName evidence="1">Uncharacterized protein</fullName>
    </submittedName>
</protein>
<dbReference type="EMBL" id="AP017424">
    <property type="protein sequence ID" value="BAU83479.1"/>
    <property type="molecule type" value="Genomic_DNA"/>
</dbReference>
<dbReference type="AlphaFoldDB" id="A0A160NXE2"/>
<organism evidence="1 2">
    <name type="scientific">Streptomyces laurentii</name>
    <dbReference type="NCBI Taxonomy" id="39478"/>
    <lineage>
        <taxon>Bacteria</taxon>
        <taxon>Bacillati</taxon>
        <taxon>Actinomycetota</taxon>
        <taxon>Actinomycetes</taxon>
        <taxon>Kitasatosporales</taxon>
        <taxon>Streptomycetaceae</taxon>
        <taxon>Streptomyces</taxon>
    </lineage>
</organism>
<evidence type="ECO:0000313" key="2">
    <source>
        <dbReference type="Proteomes" id="UP000217676"/>
    </source>
</evidence>
<name>A0A160NXE2_STRLU</name>
<evidence type="ECO:0000313" key="1">
    <source>
        <dbReference type="EMBL" id="BAU83479.1"/>
    </source>
</evidence>
<keyword evidence="2" id="KW-1185">Reference proteome</keyword>
<dbReference type="Proteomes" id="UP000217676">
    <property type="component" value="Chromosome"/>
</dbReference>
<proteinExistence type="predicted"/>